<dbReference type="Gene3D" id="3.90.215.10">
    <property type="entry name" value="Gamma Fibrinogen, chain A, domain 1"/>
    <property type="match status" value="2"/>
</dbReference>
<evidence type="ECO:0000256" key="5">
    <source>
        <dbReference type="ARBA" id="ARBA00023157"/>
    </source>
</evidence>
<evidence type="ECO:0000256" key="4">
    <source>
        <dbReference type="ARBA" id="ARBA00023054"/>
    </source>
</evidence>
<feature type="chain" id="PRO_5005793158" evidence="9">
    <location>
        <begin position="23"/>
        <end position="659"/>
    </location>
</feature>
<dbReference type="PANTHER" id="PTHR47221:SF6">
    <property type="entry name" value="FIBRINOGEN ALPHA CHAIN"/>
    <property type="match status" value="1"/>
</dbReference>
<accession>A0A0M4EGJ2</accession>
<evidence type="ECO:0000256" key="9">
    <source>
        <dbReference type="SAM" id="SignalP"/>
    </source>
</evidence>
<feature type="domain" description="Fibrinogen C-terminal" evidence="10">
    <location>
        <begin position="50"/>
        <end position="220"/>
    </location>
</feature>
<feature type="coiled-coil region" evidence="7">
    <location>
        <begin position="426"/>
        <end position="491"/>
    </location>
</feature>
<feature type="signal peptide" evidence="9">
    <location>
        <begin position="1"/>
        <end position="22"/>
    </location>
</feature>
<evidence type="ECO:0000313" key="12">
    <source>
        <dbReference type="Proteomes" id="UP000494163"/>
    </source>
</evidence>
<keyword evidence="6" id="KW-0325">Glycoprotein</keyword>
<dbReference type="GO" id="GO:0005201">
    <property type="term" value="F:extracellular matrix structural constituent"/>
    <property type="evidence" value="ECO:0007669"/>
    <property type="project" value="TreeGrafter"/>
</dbReference>
<dbReference type="AlphaFoldDB" id="A0A0M4EGJ2"/>
<dbReference type="Proteomes" id="UP000494163">
    <property type="component" value="Chromosome 2L"/>
</dbReference>
<dbReference type="PROSITE" id="PS51406">
    <property type="entry name" value="FIBRINOGEN_C_2"/>
    <property type="match status" value="2"/>
</dbReference>
<proteinExistence type="predicted"/>
<dbReference type="Pfam" id="PF00147">
    <property type="entry name" value="Fibrinogen_C"/>
    <property type="match status" value="2"/>
</dbReference>
<keyword evidence="5" id="KW-1015">Disulfide bond</keyword>
<organism evidence="11 12">
    <name type="scientific">Drosophila busckii</name>
    <name type="common">Fruit fly</name>
    <dbReference type="NCBI Taxonomy" id="30019"/>
    <lineage>
        <taxon>Eukaryota</taxon>
        <taxon>Metazoa</taxon>
        <taxon>Ecdysozoa</taxon>
        <taxon>Arthropoda</taxon>
        <taxon>Hexapoda</taxon>
        <taxon>Insecta</taxon>
        <taxon>Pterygota</taxon>
        <taxon>Neoptera</taxon>
        <taxon>Endopterygota</taxon>
        <taxon>Diptera</taxon>
        <taxon>Brachycera</taxon>
        <taxon>Muscomorpha</taxon>
        <taxon>Ephydroidea</taxon>
        <taxon>Drosophilidae</taxon>
        <taxon>Drosophila</taxon>
    </lineage>
</organism>
<dbReference type="CDD" id="cd00087">
    <property type="entry name" value="FReD"/>
    <property type="match status" value="1"/>
</dbReference>
<evidence type="ECO:0000256" key="3">
    <source>
        <dbReference type="ARBA" id="ARBA00022729"/>
    </source>
</evidence>
<evidence type="ECO:0000313" key="11">
    <source>
        <dbReference type="EMBL" id="ALC39842.1"/>
    </source>
</evidence>
<evidence type="ECO:0000256" key="2">
    <source>
        <dbReference type="ARBA" id="ARBA00022525"/>
    </source>
</evidence>
<dbReference type="InterPro" id="IPR037579">
    <property type="entry name" value="FIB_ANG-like"/>
</dbReference>
<dbReference type="InterPro" id="IPR002181">
    <property type="entry name" value="Fibrinogen_a/b/g_C_dom"/>
</dbReference>
<dbReference type="PANTHER" id="PTHR47221">
    <property type="entry name" value="FIBRINOGEN ALPHA CHAIN"/>
    <property type="match status" value="1"/>
</dbReference>
<feature type="region of interest" description="Disordered" evidence="8">
    <location>
        <begin position="393"/>
        <end position="412"/>
    </location>
</feature>
<evidence type="ECO:0000256" key="1">
    <source>
        <dbReference type="ARBA" id="ARBA00004613"/>
    </source>
</evidence>
<reference evidence="11 12" key="1">
    <citation type="submission" date="2015-08" db="EMBL/GenBank/DDBJ databases">
        <title>Ancestral chromatin configuration constrains chromatin evolution on differentiating sex chromosomes in Drosophila.</title>
        <authorList>
            <person name="Zhou Q."/>
            <person name="Bachtrog D."/>
        </authorList>
    </citation>
    <scope>NUCLEOTIDE SEQUENCE [LARGE SCALE GENOMIC DNA]</scope>
    <source>
        <tissue evidence="11">Whole larvae</tissue>
    </source>
</reference>
<dbReference type="OrthoDB" id="7871457at2759"/>
<feature type="domain" description="Fibrinogen C-terminal" evidence="10">
    <location>
        <begin position="590"/>
        <end position="659"/>
    </location>
</feature>
<feature type="coiled-coil region" evidence="7">
    <location>
        <begin position="285"/>
        <end position="393"/>
    </location>
</feature>
<evidence type="ECO:0000256" key="8">
    <source>
        <dbReference type="SAM" id="MobiDB-lite"/>
    </source>
</evidence>
<keyword evidence="4 7" id="KW-0175">Coiled coil</keyword>
<dbReference type="GO" id="GO:0030674">
    <property type="term" value="F:protein-macromolecule adaptor activity"/>
    <property type="evidence" value="ECO:0007669"/>
    <property type="project" value="TreeGrafter"/>
</dbReference>
<dbReference type="InterPro" id="IPR036056">
    <property type="entry name" value="Fibrinogen-like_C"/>
</dbReference>
<dbReference type="GO" id="GO:0005577">
    <property type="term" value="C:fibrinogen complex"/>
    <property type="evidence" value="ECO:0007669"/>
    <property type="project" value="TreeGrafter"/>
</dbReference>
<dbReference type="SMR" id="A0A0M4EGJ2"/>
<gene>
    <name evidence="11" type="ORF">Dbus_chr2Lg1927</name>
</gene>
<keyword evidence="3 9" id="KW-0732">Signal</keyword>
<evidence type="ECO:0000256" key="7">
    <source>
        <dbReference type="SAM" id="Coils"/>
    </source>
</evidence>
<keyword evidence="12" id="KW-1185">Reference proteome</keyword>
<dbReference type="SUPFAM" id="SSF56496">
    <property type="entry name" value="Fibrinogen C-terminal domain-like"/>
    <property type="match status" value="2"/>
</dbReference>
<feature type="compositionally biased region" description="Polar residues" evidence="8">
    <location>
        <begin position="399"/>
        <end position="411"/>
    </location>
</feature>
<dbReference type="EMBL" id="CP012523">
    <property type="protein sequence ID" value="ALC39842.1"/>
    <property type="molecule type" value="Genomic_DNA"/>
</dbReference>
<evidence type="ECO:0000256" key="6">
    <source>
        <dbReference type="ARBA" id="ARBA00023180"/>
    </source>
</evidence>
<evidence type="ECO:0000259" key="10">
    <source>
        <dbReference type="PROSITE" id="PS51406"/>
    </source>
</evidence>
<dbReference type="InterPro" id="IPR014716">
    <property type="entry name" value="Fibrinogen_a/b/g_C_1"/>
</dbReference>
<sequence length="659" mass="75075">MNILKCFVSFVLLLLYVQFNSAVDWNVLQAKIREPETTITTLEAKLAKDKSDPTEATSCLAFGNSSDIQTIRVPGAEAFQVLCNSRFAGEGWTVIQRRMDGSVSFNQNWDEYKNGFGDLRGEFWLGLERLHLMTKFRPHELYIQLENFKNETRYVRYSNFSVGNEAQSYELLSLGNFTGNAGNLLDAEDVSSAKNMKFSTPERDNDKAVIYNCAAEYASAENNDQYEKLQQRETTIKSLESKANANKEALSNCSEDKLKAEKETLKLQLIIKELEYKELLTNHTKQREQTNLEAQQEALRKSNELISEKDKRIVDLDKELEARVGAQKETLKETQQLQAKVKELQTKIKESDKLKDSLISEKDKRIAEIKEQLSSMEHENKLLKDELTKQKDRAEATSCLPSGNSSDTQTLRLPGVNAFRDYKTQSEKMFKDLVEYETKIEQLESTIKNLTANAGASEKCAEPSDITKEKLKKLQDKIRQQETEIRALKPKNNEQQQLTKSSSRKCDELAGTTTDKFDKLINKFTDELKREFKEQLASEISKLQEQQHSHQQANIIEQNSTINKLKAAPNEQELAKDKQKGRTDLKVQNGINPAEATSCLAFGNSNDIQTIRVPGVEAFQVPCDSKIPGNGWTVIQRRMDGSVNFNRTWDEYKNGFGDL</sequence>
<dbReference type="GO" id="GO:0034116">
    <property type="term" value="P:positive regulation of heterotypic cell-cell adhesion"/>
    <property type="evidence" value="ECO:0007669"/>
    <property type="project" value="TreeGrafter"/>
</dbReference>
<dbReference type="SMART" id="SM00186">
    <property type="entry name" value="FBG"/>
    <property type="match status" value="1"/>
</dbReference>
<name>A0A0M4EGJ2_DROBS</name>
<keyword evidence="2" id="KW-0964">Secreted</keyword>
<protein>
    <submittedName>
        <fullName evidence="11">Maker531</fullName>
    </submittedName>
</protein>
<comment type="subcellular location">
    <subcellularLocation>
        <location evidence="1">Secreted</location>
    </subcellularLocation>
</comment>